<dbReference type="RefSeq" id="WP_307227099.1">
    <property type="nucleotide sequence ID" value="NZ_JAUSVF010000001.1"/>
</dbReference>
<gene>
    <name evidence="1" type="ORF">QO002_000904</name>
</gene>
<sequence length="88" mass="9877">MPNTDVPAAAERMPNNDTLADVQAEVWRLFHLLATISDLIMEFPLACDDRSEAELDRINALALIARDRARSLGLDIDQNFRAIERRAG</sequence>
<comment type="caution">
    <text evidence="1">The sequence shown here is derived from an EMBL/GenBank/DDBJ whole genome shotgun (WGS) entry which is preliminary data.</text>
</comment>
<proteinExistence type="predicted"/>
<accession>A0ABU0BKI9</accession>
<name>A0ABU0BKI9_9HYPH</name>
<organism evidence="1 2">
    <name type="scientific">Pararhizobium capsulatum DSM 1112</name>
    <dbReference type="NCBI Taxonomy" id="1121113"/>
    <lineage>
        <taxon>Bacteria</taxon>
        <taxon>Pseudomonadati</taxon>
        <taxon>Pseudomonadota</taxon>
        <taxon>Alphaproteobacteria</taxon>
        <taxon>Hyphomicrobiales</taxon>
        <taxon>Rhizobiaceae</taxon>
        <taxon>Rhizobium/Agrobacterium group</taxon>
        <taxon>Pararhizobium</taxon>
    </lineage>
</organism>
<protein>
    <submittedName>
        <fullName evidence="1">Uncharacterized protein</fullName>
    </submittedName>
</protein>
<reference evidence="1 2" key="1">
    <citation type="submission" date="2023-07" db="EMBL/GenBank/DDBJ databases">
        <title>Genomic Encyclopedia of Type Strains, Phase IV (KMG-IV): sequencing the most valuable type-strain genomes for metagenomic binning, comparative biology and taxonomic classification.</title>
        <authorList>
            <person name="Goeker M."/>
        </authorList>
    </citation>
    <scope>NUCLEOTIDE SEQUENCE [LARGE SCALE GENOMIC DNA]</scope>
    <source>
        <strain evidence="1 2">DSM 1112</strain>
    </source>
</reference>
<evidence type="ECO:0000313" key="2">
    <source>
        <dbReference type="Proteomes" id="UP001230207"/>
    </source>
</evidence>
<dbReference type="Proteomes" id="UP001230207">
    <property type="component" value="Unassembled WGS sequence"/>
</dbReference>
<keyword evidence="2" id="KW-1185">Reference proteome</keyword>
<evidence type="ECO:0000313" key="1">
    <source>
        <dbReference type="EMBL" id="MDQ0318766.1"/>
    </source>
</evidence>
<dbReference type="EMBL" id="JAUSVF010000001">
    <property type="protein sequence ID" value="MDQ0318766.1"/>
    <property type="molecule type" value="Genomic_DNA"/>
</dbReference>